<evidence type="ECO:0000313" key="3">
    <source>
        <dbReference type="EMBL" id="OGH67498.1"/>
    </source>
</evidence>
<keyword evidence="1" id="KW-1133">Transmembrane helix</keyword>
<protein>
    <recommendedName>
        <fullName evidence="2">EamA domain-containing protein</fullName>
    </recommendedName>
</protein>
<dbReference type="Proteomes" id="UP000176282">
    <property type="component" value="Unassembled WGS sequence"/>
</dbReference>
<feature type="transmembrane region" description="Helical" evidence="1">
    <location>
        <begin position="37"/>
        <end position="57"/>
    </location>
</feature>
<comment type="caution">
    <text evidence="3">The sequence shown here is derived from an EMBL/GenBank/DDBJ whole genome shotgun (WGS) entry which is preliminary data.</text>
</comment>
<accession>A0A1F6M7G4</accession>
<evidence type="ECO:0000259" key="2">
    <source>
        <dbReference type="Pfam" id="PF00892"/>
    </source>
</evidence>
<dbReference type="STRING" id="1798680.A3J66_03660"/>
<dbReference type="InterPro" id="IPR000620">
    <property type="entry name" value="EamA_dom"/>
</dbReference>
<dbReference type="Pfam" id="PF00892">
    <property type="entry name" value="EamA"/>
    <property type="match status" value="1"/>
</dbReference>
<evidence type="ECO:0000313" key="4">
    <source>
        <dbReference type="Proteomes" id="UP000176282"/>
    </source>
</evidence>
<organism evidence="3 4">
    <name type="scientific">Candidatus Magasanikbacteria bacterium RIFCSPHIGHO2_02_FULL_47_14</name>
    <dbReference type="NCBI Taxonomy" id="1798680"/>
    <lineage>
        <taxon>Bacteria</taxon>
        <taxon>Candidatus Magasanikiibacteriota</taxon>
    </lineage>
</organism>
<keyword evidence="1" id="KW-0812">Transmembrane</keyword>
<dbReference type="AlphaFoldDB" id="A0A1F6M7G4"/>
<dbReference type="GO" id="GO:0016020">
    <property type="term" value="C:membrane"/>
    <property type="evidence" value="ECO:0007669"/>
    <property type="project" value="InterPro"/>
</dbReference>
<reference evidence="3 4" key="1">
    <citation type="journal article" date="2016" name="Nat. Commun.">
        <title>Thousands of microbial genomes shed light on interconnected biogeochemical processes in an aquifer system.</title>
        <authorList>
            <person name="Anantharaman K."/>
            <person name="Brown C.T."/>
            <person name="Hug L.A."/>
            <person name="Sharon I."/>
            <person name="Castelle C.J."/>
            <person name="Probst A.J."/>
            <person name="Thomas B.C."/>
            <person name="Singh A."/>
            <person name="Wilkins M.J."/>
            <person name="Karaoz U."/>
            <person name="Brodie E.L."/>
            <person name="Williams K.H."/>
            <person name="Hubbard S.S."/>
            <person name="Banfield J.F."/>
        </authorList>
    </citation>
    <scope>NUCLEOTIDE SEQUENCE [LARGE SCALE GENOMIC DNA]</scope>
</reference>
<keyword evidence="1" id="KW-0472">Membrane</keyword>
<name>A0A1F6M7G4_9BACT</name>
<evidence type="ECO:0000256" key="1">
    <source>
        <dbReference type="SAM" id="Phobius"/>
    </source>
</evidence>
<dbReference type="EMBL" id="MFQB01000031">
    <property type="protein sequence ID" value="OGH67498.1"/>
    <property type="molecule type" value="Genomic_DNA"/>
</dbReference>
<proteinExistence type="predicted"/>
<gene>
    <name evidence="3" type="ORF">A3J66_03660</name>
</gene>
<sequence length="90" mass="10034">MQQHTESKGSLMILVQALLWGLFPVVTIVLFDSLPPLFTLAGGTFFSGIFFALIISVKKRWRELKNTKAWPDLFLTAVLLGIADIQRSLG</sequence>
<feature type="domain" description="EamA" evidence="2">
    <location>
        <begin position="8"/>
        <end position="81"/>
    </location>
</feature>
<feature type="transmembrane region" description="Helical" evidence="1">
    <location>
        <begin position="12"/>
        <end position="31"/>
    </location>
</feature>